<accession>A0AAD8W7G1</accession>
<dbReference type="AlphaFoldDB" id="A0AAD8W7G1"/>
<evidence type="ECO:0000313" key="1">
    <source>
        <dbReference type="EMBL" id="KAK1646068.1"/>
    </source>
</evidence>
<comment type="caution">
    <text evidence="1">The sequence shown here is derived from an EMBL/GenBank/DDBJ whole genome shotgun (WGS) entry which is preliminary data.</text>
</comment>
<protein>
    <submittedName>
        <fullName evidence="1">Uncharacterized protein</fullName>
    </submittedName>
</protein>
<reference evidence="1" key="1">
    <citation type="submission" date="2023-07" db="EMBL/GenBank/DDBJ databases">
        <title>A chromosome-level genome assembly of Lolium multiflorum.</title>
        <authorList>
            <person name="Chen Y."/>
            <person name="Copetti D."/>
            <person name="Kolliker R."/>
            <person name="Studer B."/>
        </authorList>
    </citation>
    <scope>NUCLEOTIDE SEQUENCE</scope>
    <source>
        <strain evidence="1">02402/16</strain>
        <tissue evidence="1">Leaf</tissue>
    </source>
</reference>
<sequence>MVLFSDVAREFFHVLVTKNCSLLSDVTAEISCLVVRKYLRYSYRVFSSQELCEISTRKQKQGDIYSYWKQKQIRVGICFQLLKFYADLFLLDLMLRCKVPAG</sequence>
<gene>
    <name evidence="1" type="ORF">QYE76_063873</name>
</gene>
<name>A0AAD8W7G1_LOLMU</name>
<keyword evidence="2" id="KW-1185">Reference proteome</keyword>
<organism evidence="1 2">
    <name type="scientific">Lolium multiflorum</name>
    <name type="common">Italian ryegrass</name>
    <name type="synonym">Lolium perenne subsp. multiflorum</name>
    <dbReference type="NCBI Taxonomy" id="4521"/>
    <lineage>
        <taxon>Eukaryota</taxon>
        <taxon>Viridiplantae</taxon>
        <taxon>Streptophyta</taxon>
        <taxon>Embryophyta</taxon>
        <taxon>Tracheophyta</taxon>
        <taxon>Spermatophyta</taxon>
        <taxon>Magnoliopsida</taxon>
        <taxon>Liliopsida</taxon>
        <taxon>Poales</taxon>
        <taxon>Poaceae</taxon>
        <taxon>BOP clade</taxon>
        <taxon>Pooideae</taxon>
        <taxon>Poodae</taxon>
        <taxon>Poeae</taxon>
        <taxon>Poeae Chloroplast Group 2 (Poeae type)</taxon>
        <taxon>Loliodinae</taxon>
        <taxon>Loliinae</taxon>
        <taxon>Lolium</taxon>
    </lineage>
</organism>
<proteinExistence type="predicted"/>
<dbReference type="Proteomes" id="UP001231189">
    <property type="component" value="Unassembled WGS sequence"/>
</dbReference>
<dbReference type="EMBL" id="JAUUTY010000004">
    <property type="protein sequence ID" value="KAK1646068.1"/>
    <property type="molecule type" value="Genomic_DNA"/>
</dbReference>
<evidence type="ECO:0000313" key="2">
    <source>
        <dbReference type="Proteomes" id="UP001231189"/>
    </source>
</evidence>